<dbReference type="Proteomes" id="UP000247409">
    <property type="component" value="Unassembled WGS sequence"/>
</dbReference>
<organism evidence="2 3">
    <name type="scientific">Gracilariopsis chorda</name>
    <dbReference type="NCBI Taxonomy" id="448386"/>
    <lineage>
        <taxon>Eukaryota</taxon>
        <taxon>Rhodophyta</taxon>
        <taxon>Florideophyceae</taxon>
        <taxon>Rhodymeniophycidae</taxon>
        <taxon>Gracilariales</taxon>
        <taxon>Gracilariaceae</taxon>
        <taxon>Gracilariopsis</taxon>
    </lineage>
</organism>
<proteinExistence type="predicted"/>
<sequence length="273" mass="30263">MTSRLNLIFLLVASILSILECFASPLSKKVVKPVENIGDRVFSLQDVELTSVQDLHIVLDRMLAPTTAQVAGIERSRLGYIQTSRAASGFIPPGRGITFSASLEGNVSMTGSLASDIEDATERIALGEPDRVREFYRTEKRNLQSRAGDNYFHFFQAARDFGFTEDQTTRDTLNSTDYAQFSEKVGVELGSSFLGSLNSRYSVTYSGVSDGNQRVIQAFAYVLINQITLSSGRILNIVQKNPELVVTDQEFNVIDRIENSVEFENIGNQILEP</sequence>
<dbReference type="EMBL" id="NBIV01000263">
    <property type="protein sequence ID" value="PXF40721.1"/>
    <property type="molecule type" value="Genomic_DNA"/>
</dbReference>
<evidence type="ECO:0000313" key="3">
    <source>
        <dbReference type="Proteomes" id="UP000247409"/>
    </source>
</evidence>
<evidence type="ECO:0000313" key="2">
    <source>
        <dbReference type="EMBL" id="PXF40721.1"/>
    </source>
</evidence>
<dbReference type="AlphaFoldDB" id="A0A2V3IF96"/>
<gene>
    <name evidence="2" type="ORF">BWQ96_09554</name>
</gene>
<evidence type="ECO:0000256" key="1">
    <source>
        <dbReference type="SAM" id="SignalP"/>
    </source>
</evidence>
<feature type="chain" id="PRO_5015955789" evidence="1">
    <location>
        <begin position="24"/>
        <end position="273"/>
    </location>
</feature>
<keyword evidence="3" id="KW-1185">Reference proteome</keyword>
<comment type="caution">
    <text evidence="2">The sequence shown here is derived from an EMBL/GenBank/DDBJ whole genome shotgun (WGS) entry which is preliminary data.</text>
</comment>
<keyword evidence="1" id="KW-0732">Signal</keyword>
<name>A0A2V3IF96_9FLOR</name>
<feature type="signal peptide" evidence="1">
    <location>
        <begin position="1"/>
        <end position="23"/>
    </location>
</feature>
<dbReference type="OrthoDB" id="10525364at2759"/>
<reference evidence="2 3" key="1">
    <citation type="journal article" date="2018" name="Mol. Biol. Evol.">
        <title>Analysis of the draft genome of the red seaweed Gracilariopsis chorda provides insights into genome size evolution in Rhodophyta.</title>
        <authorList>
            <person name="Lee J."/>
            <person name="Yang E.C."/>
            <person name="Graf L."/>
            <person name="Yang J.H."/>
            <person name="Qiu H."/>
            <person name="Zel Zion U."/>
            <person name="Chan C.X."/>
            <person name="Stephens T.G."/>
            <person name="Weber A.P.M."/>
            <person name="Boo G.H."/>
            <person name="Boo S.M."/>
            <person name="Kim K.M."/>
            <person name="Shin Y."/>
            <person name="Jung M."/>
            <person name="Lee S.J."/>
            <person name="Yim H.S."/>
            <person name="Lee J.H."/>
            <person name="Bhattacharya D."/>
            <person name="Yoon H.S."/>
        </authorList>
    </citation>
    <scope>NUCLEOTIDE SEQUENCE [LARGE SCALE GENOMIC DNA]</scope>
    <source>
        <strain evidence="2 3">SKKU-2015</strain>
        <tissue evidence="2">Whole body</tissue>
    </source>
</reference>
<protein>
    <submittedName>
        <fullName evidence="2">Uncharacterized protein</fullName>
    </submittedName>
</protein>
<accession>A0A2V3IF96</accession>